<dbReference type="SUPFAM" id="SSF51735">
    <property type="entry name" value="NAD(P)-binding Rossmann-fold domains"/>
    <property type="match status" value="1"/>
</dbReference>
<dbReference type="Pfam" id="PF13460">
    <property type="entry name" value="NAD_binding_10"/>
    <property type="match status" value="1"/>
</dbReference>
<organism evidence="2">
    <name type="scientific">Kribbella sp. HUAS MG21</name>
    <dbReference type="NCBI Taxonomy" id="3160966"/>
    <lineage>
        <taxon>Bacteria</taxon>
        <taxon>Bacillati</taxon>
        <taxon>Actinomycetota</taxon>
        <taxon>Actinomycetes</taxon>
        <taxon>Propionibacteriales</taxon>
        <taxon>Kribbellaceae</taxon>
        <taxon>Kribbella</taxon>
    </lineage>
</organism>
<dbReference type="RefSeq" id="WP_350276637.1">
    <property type="nucleotide sequence ID" value="NZ_CP158165.1"/>
</dbReference>
<dbReference type="InterPro" id="IPR016040">
    <property type="entry name" value="NAD(P)-bd_dom"/>
</dbReference>
<dbReference type="Gene3D" id="3.40.50.720">
    <property type="entry name" value="NAD(P)-binding Rossmann-like Domain"/>
    <property type="match status" value="1"/>
</dbReference>
<dbReference type="PANTHER" id="PTHR12126">
    <property type="entry name" value="NADH-UBIQUINONE OXIDOREDUCTASE 39 KDA SUBUNIT-RELATED"/>
    <property type="match status" value="1"/>
</dbReference>
<dbReference type="PANTHER" id="PTHR12126:SF11">
    <property type="entry name" value="NADH DEHYDROGENASE [UBIQUINONE] 1 ALPHA SUBCOMPLEX SUBUNIT 9, MITOCHONDRIAL"/>
    <property type="match status" value="1"/>
</dbReference>
<accession>A0AAU7TA96</accession>
<gene>
    <name evidence="2" type="ORF">ABN611_35245</name>
</gene>
<sequence>MTSILVTGGTGTLGRPTVARLQAAGHQVRVLSRKPGPDRAVGDLTTGAGLAEAFDGSDVVVHLATSSGSKDVEQTRHLLAAASGVRNLIVMSIAGIDRIPLPYYRSKLEAERLVAESGVPYTILRATQFHNLIDRVFGAERFLPALLAPAVTLQPISVDEVAVRLAELVEQPAVKGRAADIGGPERRPVVELARLWKQARSSRRPVVPLWVPGKTFKAFAAGAATVDGPEYGRITFAEYLR</sequence>
<feature type="domain" description="NAD(P)-binding" evidence="1">
    <location>
        <begin position="8"/>
        <end position="131"/>
    </location>
</feature>
<evidence type="ECO:0000259" key="1">
    <source>
        <dbReference type="Pfam" id="PF13460"/>
    </source>
</evidence>
<proteinExistence type="predicted"/>
<dbReference type="InterPro" id="IPR051207">
    <property type="entry name" value="ComplexI_NDUFA9_subunit"/>
</dbReference>
<reference evidence="2" key="1">
    <citation type="submission" date="2024-06" db="EMBL/GenBank/DDBJ databases">
        <title>Kribbella sp. strain HUAS MG21 genome sequences.</title>
        <authorList>
            <person name="Mo P."/>
        </authorList>
    </citation>
    <scope>NUCLEOTIDE SEQUENCE</scope>
    <source>
        <strain evidence="2">HUAS MG21</strain>
    </source>
</reference>
<name>A0AAU7TA96_9ACTN</name>
<dbReference type="GO" id="GO:0044877">
    <property type="term" value="F:protein-containing complex binding"/>
    <property type="evidence" value="ECO:0007669"/>
    <property type="project" value="TreeGrafter"/>
</dbReference>
<dbReference type="EMBL" id="CP158165">
    <property type="protein sequence ID" value="XBV23808.1"/>
    <property type="molecule type" value="Genomic_DNA"/>
</dbReference>
<evidence type="ECO:0000313" key="2">
    <source>
        <dbReference type="EMBL" id="XBV23808.1"/>
    </source>
</evidence>
<dbReference type="InterPro" id="IPR036291">
    <property type="entry name" value="NAD(P)-bd_dom_sf"/>
</dbReference>
<protein>
    <submittedName>
        <fullName evidence="2">NAD(P)H-binding protein</fullName>
    </submittedName>
</protein>
<dbReference type="AlphaFoldDB" id="A0AAU7TA96"/>